<evidence type="ECO:0000256" key="2">
    <source>
        <dbReference type="ARBA" id="ARBA00009130"/>
    </source>
</evidence>
<evidence type="ECO:0000256" key="1">
    <source>
        <dbReference type="ARBA" id="ARBA00001974"/>
    </source>
</evidence>
<evidence type="ECO:0000259" key="7">
    <source>
        <dbReference type="Pfam" id="PF02852"/>
    </source>
</evidence>
<dbReference type="Pfam" id="PF07992">
    <property type="entry name" value="Pyr_redox_2"/>
    <property type="match status" value="1"/>
</dbReference>
<dbReference type="AlphaFoldDB" id="A0A2U2ACY8"/>
<dbReference type="InterPro" id="IPR023753">
    <property type="entry name" value="FAD/NAD-binding_dom"/>
</dbReference>
<dbReference type="GO" id="GO:0016491">
    <property type="term" value="F:oxidoreductase activity"/>
    <property type="evidence" value="ECO:0007669"/>
    <property type="project" value="UniProtKB-KW"/>
</dbReference>
<evidence type="ECO:0000313" key="9">
    <source>
        <dbReference type="EMBL" id="PWD80520.1"/>
    </source>
</evidence>
<dbReference type="OrthoDB" id="9800167at2"/>
<dbReference type="PANTHER" id="PTHR43429:SF1">
    <property type="entry name" value="NAD(P)H SULFUR OXIDOREDUCTASE (COA-DEPENDENT)"/>
    <property type="match status" value="1"/>
</dbReference>
<dbReference type="Gene3D" id="3.50.50.60">
    <property type="entry name" value="FAD/NAD(P)-binding domain"/>
    <property type="match status" value="2"/>
</dbReference>
<evidence type="ECO:0000256" key="4">
    <source>
        <dbReference type="ARBA" id="ARBA00022827"/>
    </source>
</evidence>
<feature type="domain" description="Pyridine nucleotide-disulphide oxidoreductase dimerisation" evidence="7">
    <location>
        <begin position="331"/>
        <end position="432"/>
    </location>
</feature>
<organism evidence="9 10">
    <name type="scientific">Ignatzschineria ureiclastica</name>
    <dbReference type="NCBI Taxonomy" id="472582"/>
    <lineage>
        <taxon>Bacteria</taxon>
        <taxon>Pseudomonadati</taxon>
        <taxon>Pseudomonadota</taxon>
        <taxon>Gammaproteobacteria</taxon>
        <taxon>Cardiobacteriales</taxon>
        <taxon>Ignatzschineriaceae</taxon>
        <taxon>Ignatzschineria</taxon>
    </lineage>
</organism>
<dbReference type="InterPro" id="IPR016156">
    <property type="entry name" value="FAD/NAD-linked_Rdtase_dimer_sf"/>
</dbReference>
<dbReference type="NCBIfam" id="NF007123">
    <property type="entry name" value="PRK09564.1"/>
    <property type="match status" value="1"/>
</dbReference>
<dbReference type="PRINTS" id="PR00411">
    <property type="entry name" value="PNDRDTASEI"/>
</dbReference>
<evidence type="ECO:0000259" key="8">
    <source>
        <dbReference type="Pfam" id="PF07992"/>
    </source>
</evidence>
<accession>A0A2U2ACY8</accession>
<dbReference type="InterPro" id="IPR004099">
    <property type="entry name" value="Pyr_nucl-diS_OxRdtase_dimer"/>
</dbReference>
<proteinExistence type="inferred from homology"/>
<sequence length="444" mass="48423">MNYLILGANAAGMSAAVRIQKSDKSAKITVLEKSDVVSFGSCGIPYFVAGEFTYIEQMTARPLEDFLKTGIDIRCFHQAIKVDPEQKSVTARNLQTDETIQFSFDKLLIATGASPSVPPITSLDAEHVYTMHSRYDAKALVERLPHTQNVVIIGGGFIGVEAAEAFQERGKNVTLIEFAPRILEKTFDAEITPLLEAELRQKGVNLRTEERVIEIEKEATGKVSHVITNQGRYAADLVVLATGFKPNTEFLQGVIDMTPQGAIIIDDLCQTNQTDIYAAGDCATVQHRIAGDRYLPLATTANKLGRLVGDTMAGRPRPFIGTLGSSGIRAFNLEAGRTGIGEEEAKALGLDYKTVFIQDKNHTDYVQPQTNIWVKLIYDAKTRVILGGQMCGAYLGGAVHRVDALAVAIYSGLTVDELGFMDFIYAPPFARTWDVLNIAGNVAK</sequence>
<dbReference type="Proteomes" id="UP000245020">
    <property type="component" value="Unassembled WGS sequence"/>
</dbReference>
<evidence type="ECO:0000256" key="5">
    <source>
        <dbReference type="ARBA" id="ARBA00023002"/>
    </source>
</evidence>
<keyword evidence="3" id="KW-0285">Flavoprotein</keyword>
<evidence type="ECO:0000256" key="6">
    <source>
        <dbReference type="ARBA" id="ARBA00023284"/>
    </source>
</evidence>
<keyword evidence="4" id="KW-0274">FAD</keyword>
<comment type="caution">
    <text evidence="9">The sequence shown here is derived from an EMBL/GenBank/DDBJ whole genome shotgun (WGS) entry which is preliminary data.</text>
</comment>
<name>A0A2U2ACY8_9GAMM</name>
<evidence type="ECO:0000313" key="10">
    <source>
        <dbReference type="Proteomes" id="UP000245020"/>
    </source>
</evidence>
<comment type="similarity">
    <text evidence="2">Belongs to the class-III pyridine nucleotide-disulfide oxidoreductase family.</text>
</comment>
<dbReference type="InterPro" id="IPR036188">
    <property type="entry name" value="FAD/NAD-bd_sf"/>
</dbReference>
<dbReference type="SUPFAM" id="SSF55424">
    <property type="entry name" value="FAD/NAD-linked reductases, dimerisation (C-terminal) domain"/>
    <property type="match status" value="1"/>
</dbReference>
<dbReference type="SUPFAM" id="SSF51905">
    <property type="entry name" value="FAD/NAD(P)-binding domain"/>
    <property type="match status" value="1"/>
</dbReference>
<keyword evidence="6" id="KW-0676">Redox-active center</keyword>
<keyword evidence="5" id="KW-0560">Oxidoreductase</keyword>
<evidence type="ECO:0000256" key="3">
    <source>
        <dbReference type="ARBA" id="ARBA00022630"/>
    </source>
</evidence>
<dbReference type="InterPro" id="IPR050260">
    <property type="entry name" value="FAD-bd_OxRdtase"/>
</dbReference>
<dbReference type="PANTHER" id="PTHR43429">
    <property type="entry name" value="PYRIDINE NUCLEOTIDE-DISULFIDE OXIDOREDUCTASE DOMAIN-CONTAINING"/>
    <property type="match status" value="1"/>
</dbReference>
<reference evidence="10" key="1">
    <citation type="submission" date="2018-05" db="EMBL/GenBank/DDBJ databases">
        <title>Ignatzschineria dubaiensis sp. nov., isolated from necrotic foot tissues of dromedaries (Camelus dromedarius) and associated maggots in Dubai, United Arab Emirates.</title>
        <authorList>
            <person name="Tsang C.C."/>
            <person name="Tang J.Y.M."/>
            <person name="Fong J.Y.H."/>
            <person name="Kinne J."/>
            <person name="Lee H.H."/>
            <person name="Joseph M."/>
            <person name="Jose S."/>
            <person name="Schuster R.K."/>
            <person name="Tang Y."/>
            <person name="Sivakumar S."/>
            <person name="Chen J.H.K."/>
            <person name="Teng J.L.L."/>
            <person name="Lau S.K.P."/>
            <person name="Wernery U."/>
            <person name="Woo P.C.Y."/>
        </authorList>
    </citation>
    <scope>NUCLEOTIDE SEQUENCE [LARGE SCALE GENOMIC DNA]</scope>
    <source>
        <strain evidence="10">KCTC 22644</strain>
    </source>
</reference>
<dbReference type="EMBL" id="QEWQ01000006">
    <property type="protein sequence ID" value="PWD80520.1"/>
    <property type="molecule type" value="Genomic_DNA"/>
</dbReference>
<keyword evidence="10" id="KW-1185">Reference proteome</keyword>
<gene>
    <name evidence="9" type="ORF">DC083_09460</name>
</gene>
<dbReference type="PRINTS" id="PR00368">
    <property type="entry name" value="FADPNR"/>
</dbReference>
<comment type="cofactor">
    <cofactor evidence="1">
        <name>FAD</name>
        <dbReference type="ChEBI" id="CHEBI:57692"/>
    </cofactor>
</comment>
<dbReference type="RefSeq" id="WP_109189954.1">
    <property type="nucleotide sequence ID" value="NZ_BMYA01000004.1"/>
</dbReference>
<dbReference type="Pfam" id="PF02852">
    <property type="entry name" value="Pyr_redox_dim"/>
    <property type="match status" value="1"/>
</dbReference>
<protein>
    <submittedName>
        <fullName evidence="9">CoA-disulfide reductase</fullName>
    </submittedName>
</protein>
<feature type="domain" description="FAD/NAD(P)-binding" evidence="8">
    <location>
        <begin position="2"/>
        <end position="301"/>
    </location>
</feature>